<dbReference type="PROSITE" id="PS50110">
    <property type="entry name" value="RESPONSE_REGULATORY"/>
    <property type="match status" value="1"/>
</dbReference>
<evidence type="ECO:0000256" key="9">
    <source>
        <dbReference type="PROSITE-ProRule" id="PRU01091"/>
    </source>
</evidence>
<dbReference type="GO" id="GO:0000976">
    <property type="term" value="F:transcription cis-regulatory region binding"/>
    <property type="evidence" value="ECO:0007669"/>
    <property type="project" value="TreeGrafter"/>
</dbReference>
<dbReference type="InterPro" id="IPR001867">
    <property type="entry name" value="OmpR/PhoB-type_DNA-bd"/>
</dbReference>
<organism evidence="12 13">
    <name type="scientific">Methylophaga frappieri (strain ATCC BAA-2434 / DSM 25690 / JAM7)</name>
    <dbReference type="NCBI Taxonomy" id="754477"/>
    <lineage>
        <taxon>Bacteria</taxon>
        <taxon>Pseudomonadati</taxon>
        <taxon>Pseudomonadota</taxon>
        <taxon>Gammaproteobacteria</taxon>
        <taxon>Thiotrichales</taxon>
        <taxon>Piscirickettsiaceae</taxon>
        <taxon>Methylophaga</taxon>
    </lineage>
</organism>
<dbReference type="PANTHER" id="PTHR48111">
    <property type="entry name" value="REGULATOR OF RPOS"/>
    <property type="match status" value="1"/>
</dbReference>
<keyword evidence="13" id="KW-1185">Reference proteome</keyword>
<feature type="DNA-binding region" description="OmpR/PhoB-type" evidence="9">
    <location>
        <begin position="129"/>
        <end position="227"/>
    </location>
</feature>
<feature type="modified residue" description="4-aspartylphosphate" evidence="8">
    <location>
        <position position="53"/>
    </location>
</feature>
<dbReference type="InterPro" id="IPR016032">
    <property type="entry name" value="Sig_transdc_resp-reg_C-effctor"/>
</dbReference>
<protein>
    <submittedName>
        <fullName evidence="12">Copper-sensing two-component system response regulator CpxR</fullName>
    </submittedName>
</protein>
<dbReference type="eggNOG" id="COG0745">
    <property type="taxonomic scope" value="Bacteria"/>
</dbReference>
<dbReference type="KEGG" id="mec:Q7C_424"/>
<dbReference type="InterPro" id="IPR039420">
    <property type="entry name" value="WalR-like"/>
</dbReference>
<evidence type="ECO:0000256" key="5">
    <source>
        <dbReference type="ARBA" id="ARBA00023015"/>
    </source>
</evidence>
<dbReference type="PATRIC" id="fig|754477.3.peg.419"/>
<dbReference type="Gene3D" id="1.10.10.10">
    <property type="entry name" value="Winged helix-like DNA-binding domain superfamily/Winged helix DNA-binding domain"/>
    <property type="match status" value="1"/>
</dbReference>
<keyword evidence="3 8" id="KW-0597">Phosphoprotein</keyword>
<evidence type="ECO:0000313" key="13">
    <source>
        <dbReference type="Proteomes" id="UP000009145"/>
    </source>
</evidence>
<evidence type="ECO:0000256" key="7">
    <source>
        <dbReference type="ARBA" id="ARBA00023163"/>
    </source>
</evidence>
<keyword evidence="5" id="KW-0805">Transcription regulation</keyword>
<keyword evidence="2" id="KW-0963">Cytoplasm</keyword>
<dbReference type="Pfam" id="PF00072">
    <property type="entry name" value="Response_reg"/>
    <property type="match status" value="1"/>
</dbReference>
<dbReference type="PANTHER" id="PTHR48111:SF39">
    <property type="entry name" value="TRANSCRIPTIONAL REGULATORY PROTEIN CPXR"/>
    <property type="match status" value="1"/>
</dbReference>
<dbReference type="GO" id="GO:0032993">
    <property type="term" value="C:protein-DNA complex"/>
    <property type="evidence" value="ECO:0007669"/>
    <property type="project" value="TreeGrafter"/>
</dbReference>
<dbReference type="SMART" id="SM00448">
    <property type="entry name" value="REC"/>
    <property type="match status" value="1"/>
</dbReference>
<dbReference type="PROSITE" id="PS51755">
    <property type="entry name" value="OMPR_PHOB"/>
    <property type="match status" value="1"/>
</dbReference>
<keyword evidence="6 9" id="KW-0238">DNA-binding</keyword>
<dbReference type="OrthoDB" id="9802426at2"/>
<dbReference type="InterPro" id="IPR011006">
    <property type="entry name" value="CheY-like_superfamily"/>
</dbReference>
<sequence length="227" mass="25578" precursor="true">MNPNILIIEDDLTLNTQLKDMLNEAGFTVWQAFDASPVSELLDSHPIDLILLDLNLPDVSGHGVLEQIRQQSDKPVIVISARDADSERILGLKNGADDYLIKPFNFIELRLRIEAILRRCANLQTKTDVASLTSGALRLIKHPQTVLYQEQHVKLTSVQFNILWALVAQDGQPLSKPALYRMVLKKEFSRYDRSLDMHISRIRRKLVAAGMPAGQLQTIHGTGYCLQ</sequence>
<dbReference type="SMART" id="SM00862">
    <property type="entry name" value="Trans_reg_C"/>
    <property type="match status" value="1"/>
</dbReference>
<evidence type="ECO:0000256" key="2">
    <source>
        <dbReference type="ARBA" id="ARBA00022490"/>
    </source>
</evidence>
<dbReference type="GO" id="GO:0000156">
    <property type="term" value="F:phosphorelay response regulator activity"/>
    <property type="evidence" value="ECO:0007669"/>
    <property type="project" value="TreeGrafter"/>
</dbReference>
<dbReference type="Gene3D" id="6.10.250.690">
    <property type="match status" value="1"/>
</dbReference>
<dbReference type="SUPFAM" id="SSF46894">
    <property type="entry name" value="C-terminal effector domain of the bipartite response regulators"/>
    <property type="match status" value="1"/>
</dbReference>
<evidence type="ECO:0000256" key="8">
    <source>
        <dbReference type="PROSITE-ProRule" id="PRU00169"/>
    </source>
</evidence>
<name>I1YFA6_METFJ</name>
<dbReference type="Proteomes" id="UP000009145">
    <property type="component" value="Chromosome"/>
</dbReference>
<dbReference type="GO" id="GO:0006355">
    <property type="term" value="P:regulation of DNA-templated transcription"/>
    <property type="evidence" value="ECO:0007669"/>
    <property type="project" value="InterPro"/>
</dbReference>
<evidence type="ECO:0000259" key="10">
    <source>
        <dbReference type="PROSITE" id="PS50110"/>
    </source>
</evidence>
<dbReference type="CDD" id="cd00383">
    <property type="entry name" value="trans_reg_C"/>
    <property type="match status" value="1"/>
</dbReference>
<dbReference type="HOGENOM" id="CLU_000445_30_4_6"/>
<dbReference type="EMBL" id="CP003380">
    <property type="protein sequence ID" value="AFJ01599.1"/>
    <property type="molecule type" value="Genomic_DNA"/>
</dbReference>
<gene>
    <name evidence="12" type="ordered locus">Q7C_424</name>
</gene>
<evidence type="ECO:0000256" key="3">
    <source>
        <dbReference type="ARBA" id="ARBA00022553"/>
    </source>
</evidence>
<evidence type="ECO:0000256" key="6">
    <source>
        <dbReference type="ARBA" id="ARBA00023125"/>
    </source>
</evidence>
<dbReference type="InterPro" id="IPR036388">
    <property type="entry name" value="WH-like_DNA-bd_sf"/>
</dbReference>
<dbReference type="SUPFAM" id="SSF52172">
    <property type="entry name" value="CheY-like"/>
    <property type="match status" value="1"/>
</dbReference>
<comment type="subcellular location">
    <subcellularLocation>
        <location evidence="1">Cytoplasm</location>
    </subcellularLocation>
</comment>
<dbReference type="STRING" id="754477.Q7C_424"/>
<dbReference type="GO" id="GO:0005829">
    <property type="term" value="C:cytosol"/>
    <property type="evidence" value="ECO:0007669"/>
    <property type="project" value="TreeGrafter"/>
</dbReference>
<proteinExistence type="predicted"/>
<dbReference type="Gene3D" id="3.40.50.2300">
    <property type="match status" value="1"/>
</dbReference>
<keyword evidence="4" id="KW-0902">Two-component regulatory system</keyword>
<dbReference type="InterPro" id="IPR001789">
    <property type="entry name" value="Sig_transdc_resp-reg_receiver"/>
</dbReference>
<keyword evidence="7" id="KW-0804">Transcription</keyword>
<accession>I1YFA6</accession>
<dbReference type="Pfam" id="PF00486">
    <property type="entry name" value="Trans_reg_C"/>
    <property type="match status" value="1"/>
</dbReference>
<reference evidence="12 13" key="1">
    <citation type="journal article" date="2012" name="J. Bacteriol.">
        <title>Complete genome sequences of Methylophaga sp. strain JAM1 and Methylophaga sp. strain JAM7.</title>
        <authorList>
            <person name="Villeneuve C."/>
            <person name="Martineau C."/>
            <person name="Mauffrey F."/>
            <person name="Villemur R."/>
        </authorList>
    </citation>
    <scope>NUCLEOTIDE SEQUENCE [LARGE SCALE GENOMIC DNA]</scope>
    <source>
        <strain evidence="12 13">JAM7</strain>
    </source>
</reference>
<evidence type="ECO:0000313" key="12">
    <source>
        <dbReference type="EMBL" id="AFJ01599.1"/>
    </source>
</evidence>
<evidence type="ECO:0000256" key="1">
    <source>
        <dbReference type="ARBA" id="ARBA00004496"/>
    </source>
</evidence>
<feature type="domain" description="Response regulatory" evidence="10">
    <location>
        <begin position="4"/>
        <end position="117"/>
    </location>
</feature>
<evidence type="ECO:0000256" key="4">
    <source>
        <dbReference type="ARBA" id="ARBA00023012"/>
    </source>
</evidence>
<dbReference type="AlphaFoldDB" id="I1YFA6"/>
<dbReference type="RefSeq" id="WP_014703049.1">
    <property type="nucleotide sequence ID" value="NC_017856.1"/>
</dbReference>
<evidence type="ECO:0000259" key="11">
    <source>
        <dbReference type="PROSITE" id="PS51755"/>
    </source>
</evidence>
<feature type="domain" description="OmpR/PhoB-type" evidence="11">
    <location>
        <begin position="129"/>
        <end position="227"/>
    </location>
</feature>